<evidence type="ECO:0000313" key="1">
    <source>
        <dbReference type="EMBL" id="GIQ92304.1"/>
    </source>
</evidence>
<feature type="non-terminal residue" evidence="1">
    <location>
        <position position="1"/>
    </location>
</feature>
<dbReference type="AlphaFoldDB" id="A0A9K3DB51"/>
<gene>
    <name evidence="1" type="ORF">KIPB_015992</name>
</gene>
<sequence length="99" mass="10950">MLMSFAAASSPEWHAYEDALQGNCVKYVASSRKTLAADTRRFGLMVQHHTIAMLMALGLSSIHLTTDLWKSAASHHYMGVMACIPHRATFTAEHVLLSF</sequence>
<accession>A0A9K3DB51</accession>
<name>A0A9K3DB51_9EUKA</name>
<comment type="caution">
    <text evidence="1">The sequence shown here is derived from an EMBL/GenBank/DDBJ whole genome shotgun (WGS) entry which is preliminary data.</text>
</comment>
<protein>
    <submittedName>
        <fullName evidence="1">Uncharacterized protein</fullName>
    </submittedName>
</protein>
<reference evidence="1 2" key="1">
    <citation type="journal article" date="2018" name="PLoS ONE">
        <title>The draft genome of Kipferlia bialata reveals reductive genome evolution in fornicate parasites.</title>
        <authorList>
            <person name="Tanifuji G."/>
            <person name="Takabayashi S."/>
            <person name="Kume K."/>
            <person name="Takagi M."/>
            <person name="Nakayama T."/>
            <person name="Kamikawa R."/>
            <person name="Inagaki Y."/>
            <person name="Hashimoto T."/>
        </authorList>
    </citation>
    <scope>NUCLEOTIDE SEQUENCE [LARGE SCALE GENOMIC DNA]</scope>
    <source>
        <strain evidence="1">NY0173</strain>
    </source>
</reference>
<dbReference type="Proteomes" id="UP000265618">
    <property type="component" value="Unassembled WGS sequence"/>
</dbReference>
<proteinExistence type="predicted"/>
<evidence type="ECO:0000313" key="2">
    <source>
        <dbReference type="Proteomes" id="UP000265618"/>
    </source>
</evidence>
<organism evidence="1 2">
    <name type="scientific">Kipferlia bialata</name>
    <dbReference type="NCBI Taxonomy" id="797122"/>
    <lineage>
        <taxon>Eukaryota</taxon>
        <taxon>Metamonada</taxon>
        <taxon>Carpediemonas-like organisms</taxon>
        <taxon>Kipferlia</taxon>
    </lineage>
</organism>
<dbReference type="EMBL" id="BDIP01009390">
    <property type="protein sequence ID" value="GIQ92304.1"/>
    <property type="molecule type" value="Genomic_DNA"/>
</dbReference>
<keyword evidence="2" id="KW-1185">Reference proteome</keyword>